<dbReference type="GO" id="GO:0022857">
    <property type="term" value="F:transmembrane transporter activity"/>
    <property type="evidence" value="ECO:0007669"/>
    <property type="project" value="InterPro"/>
</dbReference>
<evidence type="ECO:0000256" key="5">
    <source>
        <dbReference type="ARBA" id="ARBA00022989"/>
    </source>
</evidence>
<comment type="subcellular location">
    <subcellularLocation>
        <location evidence="1">Cell membrane</location>
        <topology evidence="1">Single-pass membrane protein</topology>
    </subcellularLocation>
    <subcellularLocation>
        <location evidence="7">Cell membrane</location>
        <topology evidence="7">Single-pass type II membrane protein</topology>
    </subcellularLocation>
</comment>
<sequence length="113" mass="12185">MTSLIDVIFLLLLFFMLTSTFTKYGEIELMAAGQGASADTEAERLFLTLRPEGLMLNGTPVALDELRARLEAPEGADPRLLLISPAQATSSQELVDVLTLARGLPGLTPVVLR</sequence>
<dbReference type="InterPro" id="IPR003400">
    <property type="entry name" value="ExbD"/>
</dbReference>
<evidence type="ECO:0000256" key="2">
    <source>
        <dbReference type="ARBA" id="ARBA00005811"/>
    </source>
</evidence>
<dbReference type="GO" id="GO:0005886">
    <property type="term" value="C:plasma membrane"/>
    <property type="evidence" value="ECO:0007669"/>
    <property type="project" value="UniProtKB-SubCell"/>
</dbReference>
<dbReference type="GO" id="GO:0015031">
    <property type="term" value="P:protein transport"/>
    <property type="evidence" value="ECO:0007669"/>
    <property type="project" value="UniProtKB-KW"/>
</dbReference>
<evidence type="ECO:0000313" key="8">
    <source>
        <dbReference type="EMBL" id="OWU72657.1"/>
    </source>
</evidence>
<evidence type="ECO:0000256" key="6">
    <source>
        <dbReference type="ARBA" id="ARBA00023136"/>
    </source>
</evidence>
<organism evidence="8 9">
    <name type="scientific">Marinibacterium profundimaris</name>
    <dbReference type="NCBI Taxonomy" id="1679460"/>
    <lineage>
        <taxon>Bacteria</taxon>
        <taxon>Pseudomonadati</taxon>
        <taxon>Pseudomonadota</taxon>
        <taxon>Alphaproteobacteria</taxon>
        <taxon>Rhodobacterales</taxon>
        <taxon>Paracoccaceae</taxon>
        <taxon>Marinibacterium</taxon>
    </lineage>
</organism>
<keyword evidence="6" id="KW-0472">Membrane</keyword>
<dbReference type="EMBL" id="AQQR01000006">
    <property type="protein sequence ID" value="OWU72657.1"/>
    <property type="molecule type" value="Genomic_DNA"/>
</dbReference>
<gene>
    <name evidence="8" type="ORF">ATO3_15220</name>
</gene>
<dbReference type="AlphaFoldDB" id="A0A225NGN9"/>
<evidence type="ECO:0000256" key="1">
    <source>
        <dbReference type="ARBA" id="ARBA00004162"/>
    </source>
</evidence>
<keyword evidence="3" id="KW-1003">Cell membrane</keyword>
<comment type="similarity">
    <text evidence="2 7">Belongs to the ExbD/TolR family.</text>
</comment>
<dbReference type="PANTHER" id="PTHR30558">
    <property type="entry name" value="EXBD MEMBRANE COMPONENT OF PMF-DRIVEN MACROMOLECULE IMPORT SYSTEM"/>
    <property type="match status" value="1"/>
</dbReference>
<dbReference type="PANTHER" id="PTHR30558:SF3">
    <property type="entry name" value="BIOPOLYMER TRANSPORT PROTEIN EXBD-RELATED"/>
    <property type="match status" value="1"/>
</dbReference>
<keyword evidence="9" id="KW-1185">Reference proteome</keyword>
<comment type="caution">
    <text evidence="8">The sequence shown here is derived from an EMBL/GenBank/DDBJ whole genome shotgun (WGS) entry which is preliminary data.</text>
</comment>
<evidence type="ECO:0000256" key="7">
    <source>
        <dbReference type="RuleBase" id="RU003879"/>
    </source>
</evidence>
<proteinExistence type="inferred from homology"/>
<dbReference type="Proteomes" id="UP000215377">
    <property type="component" value="Unassembled WGS sequence"/>
</dbReference>
<keyword evidence="4 7" id="KW-0812">Transmembrane</keyword>
<name>A0A225NGN9_9RHOB</name>
<keyword evidence="5" id="KW-1133">Transmembrane helix</keyword>
<evidence type="ECO:0000313" key="9">
    <source>
        <dbReference type="Proteomes" id="UP000215377"/>
    </source>
</evidence>
<reference evidence="8 9" key="1">
    <citation type="submission" date="2013-04" db="EMBL/GenBank/DDBJ databases">
        <title>Oceanicola sp. 22II1-22F33 Genome Sequencing.</title>
        <authorList>
            <person name="Lai Q."/>
            <person name="Li G."/>
            <person name="Shao Z."/>
        </authorList>
    </citation>
    <scope>NUCLEOTIDE SEQUENCE [LARGE SCALE GENOMIC DNA]</scope>
    <source>
        <strain evidence="8 9">22II1-22F33</strain>
    </source>
</reference>
<dbReference type="Pfam" id="PF02472">
    <property type="entry name" value="ExbD"/>
    <property type="match status" value="1"/>
</dbReference>
<accession>A0A225NGN9</accession>
<evidence type="ECO:0000256" key="4">
    <source>
        <dbReference type="ARBA" id="ARBA00022692"/>
    </source>
</evidence>
<protein>
    <recommendedName>
        <fullName evidence="10">Biopolymer transporter ExbD</fullName>
    </recommendedName>
</protein>
<keyword evidence="7" id="KW-0813">Transport</keyword>
<evidence type="ECO:0008006" key="10">
    <source>
        <dbReference type="Google" id="ProtNLM"/>
    </source>
</evidence>
<keyword evidence="7" id="KW-0653">Protein transport</keyword>
<evidence type="ECO:0000256" key="3">
    <source>
        <dbReference type="ARBA" id="ARBA00022475"/>
    </source>
</evidence>